<feature type="domain" description="Rap-GAP" evidence="5">
    <location>
        <begin position="455"/>
        <end position="639"/>
    </location>
</feature>
<dbReference type="SUPFAM" id="SSF111347">
    <property type="entry name" value="Rap/Ran-GAP"/>
    <property type="match status" value="1"/>
</dbReference>
<dbReference type="Gene3D" id="6.10.140.210">
    <property type="match status" value="1"/>
</dbReference>
<organism evidence="6 7">
    <name type="scientific">Desmophyllum pertusum</name>
    <dbReference type="NCBI Taxonomy" id="174260"/>
    <lineage>
        <taxon>Eukaryota</taxon>
        <taxon>Metazoa</taxon>
        <taxon>Cnidaria</taxon>
        <taxon>Anthozoa</taxon>
        <taxon>Hexacorallia</taxon>
        <taxon>Scleractinia</taxon>
        <taxon>Caryophylliina</taxon>
        <taxon>Caryophylliidae</taxon>
        <taxon>Desmophyllum</taxon>
    </lineage>
</organism>
<gene>
    <name evidence="6" type="primary">SIPA1L2_3</name>
    <name evidence="6" type="ORF">OS493_032728</name>
</gene>
<dbReference type="AlphaFoldDB" id="A0A9W9ZXF5"/>
<dbReference type="InterPro" id="IPR035974">
    <property type="entry name" value="Rap/Ran-GAP_sf"/>
</dbReference>
<feature type="region of interest" description="Disordered" evidence="4">
    <location>
        <begin position="45"/>
        <end position="73"/>
    </location>
</feature>
<evidence type="ECO:0000256" key="4">
    <source>
        <dbReference type="SAM" id="MobiDB-lite"/>
    </source>
</evidence>
<dbReference type="FunFam" id="3.40.50.11210:FF:000002">
    <property type="entry name" value="Signal-induced proliferation-associated 1-like protein 1"/>
    <property type="match status" value="1"/>
</dbReference>
<dbReference type="PANTHER" id="PTHR15711:SF22">
    <property type="entry name" value="RAP-GAP DOMAIN-CONTAINING PROTEIN"/>
    <property type="match status" value="1"/>
</dbReference>
<dbReference type="PROSITE" id="PS50085">
    <property type="entry name" value="RAPGAP"/>
    <property type="match status" value="1"/>
</dbReference>
<dbReference type="PANTHER" id="PTHR15711">
    <property type="entry name" value="RAP GTPASE-ACTIVATING PROTEIN"/>
    <property type="match status" value="1"/>
</dbReference>
<dbReference type="OrthoDB" id="2499658at2759"/>
<evidence type="ECO:0000256" key="2">
    <source>
        <dbReference type="ARBA" id="ARBA00022553"/>
    </source>
</evidence>
<dbReference type="InterPro" id="IPR050989">
    <property type="entry name" value="Rap1_Ran_GAP"/>
</dbReference>
<accession>A0A9W9ZXF5</accession>
<sequence length="639" mass="71692">MVTNTASENLKKAENSTLLSASERAKDDSEAFRYNHIYNRDDEIRRSTGSIYGGDSPSKVKPQPMHVRSNSDTSEINVSVRTNYPDGLVAEARSPTGESLFALIRKFEQNIQNDRDLEPKTSWFYDTENQTFVDGFRGTEEEYSDAPSRKYFAHYDCRSMTVDFDELALLHATQGDGLKRKNKRSGASAASTKVTAATTADRMQRRGSDSSASNNDDDIPDPGDDKSNGLVLNCPYFRNELGGEEEQDPQIGLTRDNVAFQNPHDPTRPKEQKLDTFRRRSTLDILLTAYDSARVGNLSSGTGVTILDNSKPESGFLYLGERFHNEDGRVFEHVDHGSYYYKNFFVGQEHLNYLGIDERFGPVALSLKREKLDDSTSLLKSGESEGSQYQYRIIARTSELTALRGSILEEAIPSTSRHGAARALPAKDILEHVAPELQLTALRMAQPGIKVPEQLMKLDEQGMTNQYKVGVLYCKDGQSTEEEMYNNQASGPAFEEFMDLIGTRIVLKGFEGYRAQLDNRNDSTGEHSVYTQFHGREIMFHVSTLLPWTPNNRQQLLRKRHIGNDIITIVFQEPGALPFTPKNIRSHFQHVFLLSSEYSILALITPTTDVPPFGPNIPAGAKFGKQKAFADFLLTKGEK</sequence>
<reference evidence="6" key="1">
    <citation type="submission" date="2023-01" db="EMBL/GenBank/DDBJ databases">
        <title>Genome assembly of the deep-sea coral Lophelia pertusa.</title>
        <authorList>
            <person name="Herrera S."/>
            <person name="Cordes E."/>
        </authorList>
    </citation>
    <scope>NUCLEOTIDE SEQUENCE</scope>
    <source>
        <strain evidence="6">USNM1676648</strain>
        <tissue evidence="6">Polyp</tissue>
    </source>
</reference>
<feature type="region of interest" description="Disordered" evidence="4">
    <location>
        <begin position="177"/>
        <end position="230"/>
    </location>
</feature>
<dbReference type="GO" id="GO:0005096">
    <property type="term" value="F:GTPase activator activity"/>
    <property type="evidence" value="ECO:0007669"/>
    <property type="project" value="UniProtKB-KW"/>
</dbReference>
<dbReference type="GO" id="GO:0005737">
    <property type="term" value="C:cytoplasm"/>
    <property type="evidence" value="ECO:0007669"/>
    <property type="project" value="TreeGrafter"/>
</dbReference>
<feature type="compositionally biased region" description="Low complexity" evidence="4">
    <location>
        <begin position="187"/>
        <end position="200"/>
    </location>
</feature>
<keyword evidence="2" id="KW-0597">Phosphoprotein</keyword>
<keyword evidence="7" id="KW-1185">Reference proteome</keyword>
<dbReference type="Pfam" id="PF21022">
    <property type="entry name" value="Rap-GAP_dimer"/>
    <property type="match status" value="1"/>
</dbReference>
<keyword evidence="3" id="KW-0175">Coiled coil</keyword>
<keyword evidence="1" id="KW-0343">GTPase activation</keyword>
<dbReference type="Gene3D" id="3.40.50.11210">
    <property type="entry name" value="Rap/Ran-GAP"/>
    <property type="match status" value="1"/>
</dbReference>
<protein>
    <submittedName>
        <fullName evidence="6">Signal-induced proliferation-associated 1-like protein 2</fullName>
    </submittedName>
</protein>
<evidence type="ECO:0000313" key="7">
    <source>
        <dbReference type="Proteomes" id="UP001163046"/>
    </source>
</evidence>
<evidence type="ECO:0000256" key="1">
    <source>
        <dbReference type="ARBA" id="ARBA00022468"/>
    </source>
</evidence>
<dbReference type="InterPro" id="IPR000331">
    <property type="entry name" value="Rap/Ran_GAP_dom"/>
</dbReference>
<comment type="caution">
    <text evidence="6">The sequence shown here is derived from an EMBL/GenBank/DDBJ whole genome shotgun (WGS) entry which is preliminary data.</text>
</comment>
<feature type="region of interest" description="Disordered" evidence="4">
    <location>
        <begin position="1"/>
        <end position="25"/>
    </location>
</feature>
<dbReference type="EMBL" id="MU825437">
    <property type="protein sequence ID" value="KAJ7389260.1"/>
    <property type="molecule type" value="Genomic_DNA"/>
</dbReference>
<dbReference type="Pfam" id="PF02145">
    <property type="entry name" value="Rap_GAP"/>
    <property type="match status" value="1"/>
</dbReference>
<proteinExistence type="predicted"/>
<name>A0A9W9ZXF5_9CNID</name>
<evidence type="ECO:0000313" key="6">
    <source>
        <dbReference type="EMBL" id="KAJ7389260.1"/>
    </source>
</evidence>
<evidence type="ECO:0000256" key="3">
    <source>
        <dbReference type="ARBA" id="ARBA00023054"/>
    </source>
</evidence>
<evidence type="ECO:0000259" key="5">
    <source>
        <dbReference type="PROSITE" id="PS50085"/>
    </source>
</evidence>
<dbReference type="GO" id="GO:0051056">
    <property type="term" value="P:regulation of small GTPase mediated signal transduction"/>
    <property type="evidence" value="ECO:0007669"/>
    <property type="project" value="InterPro"/>
</dbReference>
<dbReference type="Proteomes" id="UP001163046">
    <property type="component" value="Unassembled WGS sequence"/>
</dbReference>